<protein>
    <submittedName>
        <fullName evidence="1">DUF2381 family protein</fullName>
    </submittedName>
</protein>
<dbReference type="EMBL" id="CP043494">
    <property type="protein sequence ID" value="WNG49096.1"/>
    <property type="molecule type" value="Genomic_DNA"/>
</dbReference>
<evidence type="ECO:0000313" key="1">
    <source>
        <dbReference type="EMBL" id="WNG49096.1"/>
    </source>
</evidence>
<evidence type="ECO:0000313" key="2">
    <source>
        <dbReference type="Proteomes" id="UP001611383"/>
    </source>
</evidence>
<dbReference type="Proteomes" id="UP001611383">
    <property type="component" value="Chromosome"/>
</dbReference>
<reference evidence="1 2" key="1">
    <citation type="submission" date="2019-08" db="EMBL/GenBank/DDBJ databases">
        <title>Archangium and Cystobacter genomes.</title>
        <authorList>
            <person name="Chen I.-C.K."/>
            <person name="Wielgoss S."/>
        </authorList>
    </citation>
    <scope>NUCLEOTIDE SEQUENCE [LARGE SCALE GENOMIC DNA]</scope>
    <source>
        <strain evidence="1 2">Cbm 6</strain>
    </source>
</reference>
<gene>
    <name evidence="1" type="ORF">F0U60_36985</name>
</gene>
<name>A0ABY9X128_9BACT</name>
<keyword evidence="2" id="KW-1185">Reference proteome</keyword>
<organism evidence="1 2">
    <name type="scientific">Archangium minus</name>
    <dbReference type="NCBI Taxonomy" id="83450"/>
    <lineage>
        <taxon>Bacteria</taxon>
        <taxon>Pseudomonadati</taxon>
        <taxon>Myxococcota</taxon>
        <taxon>Myxococcia</taxon>
        <taxon>Myxococcales</taxon>
        <taxon>Cystobacterineae</taxon>
        <taxon>Archangiaceae</taxon>
        <taxon>Archangium</taxon>
    </lineage>
</organism>
<proteinExistence type="predicted"/>
<sequence>MDSTGKQVEVAAWQQAPIPANGAGAVVVGAQGESAQLRCPFTLKLWEAGGSRTDTLGNLTFPEGKARGQ</sequence>
<accession>A0ABY9X128</accession>